<dbReference type="PANTHER" id="PTHR46796">
    <property type="entry name" value="HTH-TYPE TRANSCRIPTIONAL ACTIVATOR RHAS-RELATED"/>
    <property type="match status" value="1"/>
</dbReference>
<accession>A0A937FWD9</accession>
<keyword evidence="3" id="KW-0804">Transcription</keyword>
<dbReference type="Pfam" id="PF12833">
    <property type="entry name" value="HTH_18"/>
    <property type="match status" value="1"/>
</dbReference>
<gene>
    <name evidence="5" type="ORF">JMN32_13190</name>
</gene>
<dbReference type="InterPro" id="IPR046532">
    <property type="entry name" value="DUF6597"/>
</dbReference>
<evidence type="ECO:0000256" key="2">
    <source>
        <dbReference type="ARBA" id="ARBA00023125"/>
    </source>
</evidence>
<evidence type="ECO:0000256" key="1">
    <source>
        <dbReference type="ARBA" id="ARBA00023015"/>
    </source>
</evidence>
<evidence type="ECO:0000256" key="3">
    <source>
        <dbReference type="ARBA" id="ARBA00023163"/>
    </source>
</evidence>
<sequence>MQPTVRNMEHIGYKEVLPLAILQPFIYCYWELVSLTELDKPFSYQIVTDGCIDIFFDAANPAESYVMGYCDSHTSFTFTEGFHYMGIRFFPSVLPQLFRLNAAELSNRSEYLDAICPITAQIFADLEVPVSLDSVREKLDNHFIYLFSKAKFKVDSRFYSALDLIFTYQGRERIETGFDVGVSPRQLRRLFGNYIGGSAKTFSKVVRFQQMLRSIASGASLLESKAFLDYYYDQAHFIKEFKRLYGSTPGKAPGW</sequence>
<proteinExistence type="predicted"/>
<dbReference type="PANTHER" id="PTHR46796:SF13">
    <property type="entry name" value="HTH-TYPE TRANSCRIPTIONAL ACTIVATOR RHAS"/>
    <property type="match status" value="1"/>
</dbReference>
<feature type="domain" description="HTH araC/xylS-type" evidence="4">
    <location>
        <begin position="180"/>
        <end position="251"/>
    </location>
</feature>
<evidence type="ECO:0000313" key="6">
    <source>
        <dbReference type="Proteomes" id="UP000614216"/>
    </source>
</evidence>
<dbReference type="SMART" id="SM00342">
    <property type="entry name" value="HTH_ARAC"/>
    <property type="match status" value="1"/>
</dbReference>
<dbReference type="PROSITE" id="PS01124">
    <property type="entry name" value="HTH_ARAC_FAMILY_2"/>
    <property type="match status" value="1"/>
</dbReference>
<dbReference type="GO" id="GO:0003700">
    <property type="term" value="F:DNA-binding transcription factor activity"/>
    <property type="evidence" value="ECO:0007669"/>
    <property type="project" value="InterPro"/>
</dbReference>
<organism evidence="5 6">
    <name type="scientific">Fulvivirga marina</name>
    <dbReference type="NCBI Taxonomy" id="2494733"/>
    <lineage>
        <taxon>Bacteria</taxon>
        <taxon>Pseudomonadati</taxon>
        <taxon>Bacteroidota</taxon>
        <taxon>Cytophagia</taxon>
        <taxon>Cytophagales</taxon>
        <taxon>Fulvivirgaceae</taxon>
        <taxon>Fulvivirga</taxon>
    </lineage>
</organism>
<reference evidence="5" key="1">
    <citation type="submission" date="2021-01" db="EMBL/GenBank/DDBJ databases">
        <title>Fulvivirga kasyanovii gen. nov., sp nov., a novel member of the phylum Bacteroidetes isolated from seawater in a mussel farm.</title>
        <authorList>
            <person name="Zhao L.-H."/>
            <person name="Wang Z.-J."/>
        </authorList>
    </citation>
    <scope>NUCLEOTIDE SEQUENCE</scope>
    <source>
        <strain evidence="5">29W222</strain>
    </source>
</reference>
<keyword evidence="2" id="KW-0238">DNA-binding</keyword>
<dbReference type="InterPro" id="IPR050204">
    <property type="entry name" value="AraC_XylS_family_regulators"/>
</dbReference>
<evidence type="ECO:0000259" key="4">
    <source>
        <dbReference type="PROSITE" id="PS01124"/>
    </source>
</evidence>
<dbReference type="Proteomes" id="UP000614216">
    <property type="component" value="Unassembled WGS sequence"/>
</dbReference>
<dbReference type="AlphaFoldDB" id="A0A937FWD9"/>
<evidence type="ECO:0000313" key="5">
    <source>
        <dbReference type="EMBL" id="MBL6447269.1"/>
    </source>
</evidence>
<keyword evidence="6" id="KW-1185">Reference proteome</keyword>
<protein>
    <submittedName>
        <fullName evidence="5">Helix-turn-helix domain-containing protein</fullName>
    </submittedName>
</protein>
<dbReference type="Gene3D" id="1.10.10.60">
    <property type="entry name" value="Homeodomain-like"/>
    <property type="match status" value="1"/>
</dbReference>
<dbReference type="Pfam" id="PF20240">
    <property type="entry name" value="DUF6597"/>
    <property type="match status" value="1"/>
</dbReference>
<dbReference type="InterPro" id="IPR018060">
    <property type="entry name" value="HTH_AraC"/>
</dbReference>
<dbReference type="GO" id="GO:0043565">
    <property type="term" value="F:sequence-specific DNA binding"/>
    <property type="evidence" value="ECO:0007669"/>
    <property type="project" value="InterPro"/>
</dbReference>
<dbReference type="EMBL" id="JAEUGD010000042">
    <property type="protein sequence ID" value="MBL6447269.1"/>
    <property type="molecule type" value="Genomic_DNA"/>
</dbReference>
<keyword evidence="1" id="KW-0805">Transcription regulation</keyword>
<name>A0A937FWD9_9BACT</name>
<comment type="caution">
    <text evidence="5">The sequence shown here is derived from an EMBL/GenBank/DDBJ whole genome shotgun (WGS) entry which is preliminary data.</text>
</comment>